<proteinExistence type="predicted"/>
<dbReference type="EMBL" id="BLLG01000001">
    <property type="protein sequence ID" value="GFH34032.1"/>
    <property type="molecule type" value="Genomic_DNA"/>
</dbReference>
<evidence type="ECO:0000313" key="2">
    <source>
        <dbReference type="Proteomes" id="UP000484988"/>
    </source>
</evidence>
<dbReference type="AlphaFoldDB" id="A0A6A0AMJ5"/>
<dbReference type="Proteomes" id="UP000484988">
    <property type="component" value="Unassembled WGS sequence"/>
</dbReference>
<keyword evidence="2" id="KW-1185">Reference proteome</keyword>
<accession>A0A6A0AMJ5</accession>
<name>A0A6A0AMJ5_9ACTN</name>
<organism evidence="1 2">
    <name type="scientific">Streptomyces pacificus</name>
    <dbReference type="NCBI Taxonomy" id="2705029"/>
    <lineage>
        <taxon>Bacteria</taxon>
        <taxon>Bacillati</taxon>
        <taxon>Actinomycetota</taxon>
        <taxon>Actinomycetes</taxon>
        <taxon>Kitasatosporales</taxon>
        <taxon>Streptomycetaceae</taxon>
        <taxon>Streptomyces</taxon>
    </lineage>
</organism>
<evidence type="ECO:0000313" key="1">
    <source>
        <dbReference type="EMBL" id="GFH34032.1"/>
    </source>
</evidence>
<gene>
    <name evidence="1" type="ORF">SCWH03_02370</name>
</gene>
<comment type="caution">
    <text evidence="1">The sequence shown here is derived from an EMBL/GenBank/DDBJ whole genome shotgun (WGS) entry which is preliminary data.</text>
</comment>
<protein>
    <submittedName>
        <fullName evidence="1">Uncharacterized protein</fullName>
    </submittedName>
</protein>
<sequence length="49" mass="5519">MSGTQCAECAWLEREKEEARRNHNMSRVTDCNVLLKPHPNHATAKGRAA</sequence>
<reference evidence="1 2" key="1">
    <citation type="submission" date="2020-02" db="EMBL/GenBank/DDBJ databases">
        <title>Whole Genome Shotgun Sequence of Streptomyces sp. strain CWH03.</title>
        <authorList>
            <person name="Dohra H."/>
            <person name="Kodani S."/>
            <person name="Yamamura H."/>
        </authorList>
    </citation>
    <scope>NUCLEOTIDE SEQUENCE [LARGE SCALE GENOMIC DNA]</scope>
    <source>
        <strain evidence="1 2">CWH03</strain>
    </source>
</reference>